<dbReference type="GO" id="GO:0000155">
    <property type="term" value="F:phosphorelay sensor kinase activity"/>
    <property type="evidence" value="ECO:0007669"/>
    <property type="project" value="InterPro"/>
</dbReference>
<dbReference type="RefSeq" id="WP_057507506.1">
    <property type="nucleotide sequence ID" value="NZ_LDJK01000012.1"/>
</dbReference>
<dbReference type="Proteomes" id="UP000051386">
    <property type="component" value="Unassembled WGS sequence"/>
</dbReference>
<accession>A0A0R0DCG6</accession>
<dbReference type="PANTHER" id="PTHR34220:SF7">
    <property type="entry name" value="SENSOR HISTIDINE KINASE YPDA"/>
    <property type="match status" value="1"/>
</dbReference>
<feature type="domain" description="Signal transduction histidine kinase internal region" evidence="2">
    <location>
        <begin position="155"/>
        <end position="233"/>
    </location>
</feature>
<proteinExistence type="predicted"/>
<feature type="transmembrane region" description="Helical" evidence="1">
    <location>
        <begin position="19"/>
        <end position="36"/>
    </location>
</feature>
<protein>
    <submittedName>
        <fullName evidence="3">Histidine kinase</fullName>
    </submittedName>
</protein>
<keyword evidence="3" id="KW-0808">Transferase</keyword>
<dbReference type="EMBL" id="LDJK01000012">
    <property type="protein sequence ID" value="KRG75927.1"/>
    <property type="molecule type" value="Genomic_DNA"/>
</dbReference>
<keyword evidence="1" id="KW-0472">Membrane</keyword>
<name>A0A0R0DCG6_9GAMM</name>
<feature type="transmembrane region" description="Helical" evidence="1">
    <location>
        <begin position="48"/>
        <end position="69"/>
    </location>
</feature>
<dbReference type="PATRIC" id="fig|517011.3.peg.354"/>
<sequence>MSTPAATPWMPELCRLPRLAAMCGLALLVVVVLALAPDDGRHWSLGRLLSASGFALWLALAVTVALCALRRLLSTLPPLPGSLAAIALAAVIAVIGAGIIHALYAALGDDFANGIGFWRFTLGSAATTALISAVALRYFYVSDRWAAQVQAQARAEADALQARIRPHFLFNSMNLIASLVRRDAVVAERAVLDLSDLFRAALGAGEGDSTLHEECELAERYLSIESLRLGERLQVRWQRPAELPWQQPMPRLVLQPLVENAVLHGISRLPEGGLIELELACADGVLQILIRNPAPDPSAPALSLSRGTGHALHNIAHRLAWRFGPAARMTAGWSGGYYECCIAIPVR</sequence>
<dbReference type="InterPro" id="IPR036890">
    <property type="entry name" value="HATPase_C_sf"/>
</dbReference>
<dbReference type="InterPro" id="IPR050640">
    <property type="entry name" value="Bact_2-comp_sensor_kinase"/>
</dbReference>
<keyword evidence="1" id="KW-0812">Transmembrane</keyword>
<gene>
    <name evidence="3" type="ORF">ABB28_04660</name>
</gene>
<comment type="caution">
    <text evidence="3">The sequence shown here is derived from an EMBL/GenBank/DDBJ whole genome shotgun (WGS) entry which is preliminary data.</text>
</comment>
<evidence type="ECO:0000313" key="3">
    <source>
        <dbReference type="EMBL" id="KRG75927.1"/>
    </source>
</evidence>
<dbReference type="PANTHER" id="PTHR34220">
    <property type="entry name" value="SENSOR HISTIDINE KINASE YPDA"/>
    <property type="match status" value="1"/>
</dbReference>
<evidence type="ECO:0000313" key="4">
    <source>
        <dbReference type="Proteomes" id="UP000051386"/>
    </source>
</evidence>
<feature type="transmembrane region" description="Helical" evidence="1">
    <location>
        <begin position="116"/>
        <end position="140"/>
    </location>
</feature>
<dbReference type="AlphaFoldDB" id="A0A0R0DCG6"/>
<dbReference type="InterPro" id="IPR010559">
    <property type="entry name" value="Sig_transdc_His_kin_internal"/>
</dbReference>
<keyword evidence="4" id="KW-1185">Reference proteome</keyword>
<keyword evidence="3" id="KW-0418">Kinase</keyword>
<evidence type="ECO:0000259" key="2">
    <source>
        <dbReference type="Pfam" id="PF06580"/>
    </source>
</evidence>
<reference evidence="3 4" key="1">
    <citation type="submission" date="2015-05" db="EMBL/GenBank/DDBJ databases">
        <title>Genome sequencing and analysis of members of genus Stenotrophomonas.</title>
        <authorList>
            <person name="Patil P.P."/>
            <person name="Midha S."/>
            <person name="Patil P.B."/>
        </authorList>
    </citation>
    <scope>NUCLEOTIDE SEQUENCE [LARGE SCALE GENOMIC DNA]</scope>
    <source>
        <strain evidence="3 4">DSM 21508</strain>
    </source>
</reference>
<organism evidence="3 4">
    <name type="scientific">Stenotrophomonas chelatiphaga</name>
    <dbReference type="NCBI Taxonomy" id="517011"/>
    <lineage>
        <taxon>Bacteria</taxon>
        <taxon>Pseudomonadati</taxon>
        <taxon>Pseudomonadota</taxon>
        <taxon>Gammaproteobacteria</taxon>
        <taxon>Lysobacterales</taxon>
        <taxon>Lysobacteraceae</taxon>
        <taxon>Stenotrophomonas</taxon>
    </lineage>
</organism>
<feature type="transmembrane region" description="Helical" evidence="1">
    <location>
        <begin position="81"/>
        <end position="104"/>
    </location>
</feature>
<dbReference type="SUPFAM" id="SSF55874">
    <property type="entry name" value="ATPase domain of HSP90 chaperone/DNA topoisomerase II/histidine kinase"/>
    <property type="match status" value="1"/>
</dbReference>
<dbReference type="GO" id="GO:0016020">
    <property type="term" value="C:membrane"/>
    <property type="evidence" value="ECO:0007669"/>
    <property type="project" value="InterPro"/>
</dbReference>
<keyword evidence="1" id="KW-1133">Transmembrane helix</keyword>
<dbReference type="Pfam" id="PF06580">
    <property type="entry name" value="His_kinase"/>
    <property type="match status" value="1"/>
</dbReference>
<evidence type="ECO:0000256" key="1">
    <source>
        <dbReference type="SAM" id="Phobius"/>
    </source>
</evidence>